<sequence>MPLWNHNGHYYGYINEETYSDINKEYLLEIANEIKAPTEWANAEPKLPFWDSIGGKLVAAGVLLFLLLLAAVGKKEE</sequence>
<name>A0A380MRP3_9GAMM</name>
<keyword evidence="1" id="KW-1133">Transmembrane helix</keyword>
<evidence type="ECO:0000313" key="2">
    <source>
        <dbReference type="EMBL" id="SUO94381.1"/>
    </source>
</evidence>
<proteinExistence type="predicted"/>
<protein>
    <submittedName>
        <fullName evidence="2">Uncharacterized protein</fullName>
    </submittedName>
</protein>
<dbReference type="OrthoDB" id="6255777at2"/>
<evidence type="ECO:0000256" key="1">
    <source>
        <dbReference type="SAM" id="Phobius"/>
    </source>
</evidence>
<dbReference type="AlphaFoldDB" id="A0A380MRP3"/>
<dbReference type="Proteomes" id="UP000254601">
    <property type="component" value="Unassembled WGS sequence"/>
</dbReference>
<accession>A0A380MRP3</accession>
<organism evidence="2 3">
    <name type="scientific">Suttonella ornithocola</name>
    <dbReference type="NCBI Taxonomy" id="279832"/>
    <lineage>
        <taxon>Bacteria</taxon>
        <taxon>Pseudomonadati</taxon>
        <taxon>Pseudomonadota</taxon>
        <taxon>Gammaproteobacteria</taxon>
        <taxon>Cardiobacteriales</taxon>
        <taxon>Cardiobacteriaceae</taxon>
        <taxon>Suttonella</taxon>
    </lineage>
</organism>
<dbReference type="EMBL" id="UHIC01000001">
    <property type="protein sequence ID" value="SUO94381.1"/>
    <property type="molecule type" value="Genomic_DNA"/>
</dbReference>
<dbReference type="RefSeq" id="WP_072576776.1">
    <property type="nucleotide sequence ID" value="NZ_LWHB01000099.1"/>
</dbReference>
<feature type="transmembrane region" description="Helical" evidence="1">
    <location>
        <begin position="53"/>
        <end position="72"/>
    </location>
</feature>
<gene>
    <name evidence="2" type="ORF">NCTC13337_00711</name>
</gene>
<keyword evidence="1" id="KW-0472">Membrane</keyword>
<reference evidence="2 3" key="1">
    <citation type="submission" date="2018-06" db="EMBL/GenBank/DDBJ databases">
        <authorList>
            <consortium name="Pathogen Informatics"/>
            <person name="Doyle S."/>
        </authorList>
    </citation>
    <scope>NUCLEOTIDE SEQUENCE [LARGE SCALE GENOMIC DNA]</scope>
    <source>
        <strain evidence="2 3">NCTC13337</strain>
    </source>
</reference>
<evidence type="ECO:0000313" key="3">
    <source>
        <dbReference type="Proteomes" id="UP000254601"/>
    </source>
</evidence>
<keyword evidence="3" id="KW-1185">Reference proteome</keyword>
<keyword evidence="1" id="KW-0812">Transmembrane</keyword>